<dbReference type="Gene3D" id="3.40.50.300">
    <property type="entry name" value="P-loop containing nucleotide triphosphate hydrolases"/>
    <property type="match status" value="1"/>
</dbReference>
<keyword evidence="6" id="KW-1185">Reference proteome</keyword>
<dbReference type="InterPro" id="IPR027417">
    <property type="entry name" value="P-loop_NTPase"/>
</dbReference>
<dbReference type="InterPro" id="IPR041617">
    <property type="entry name" value="TPR_MalT"/>
</dbReference>
<dbReference type="SUPFAM" id="SSF48452">
    <property type="entry name" value="TPR-like"/>
    <property type="match status" value="1"/>
</dbReference>
<comment type="caution">
    <text evidence="5">The sequence shown here is derived from an EMBL/GenBank/DDBJ whole genome shotgun (WGS) entry which is preliminary data.</text>
</comment>
<protein>
    <submittedName>
        <fullName evidence="5">Helix-turn-helix transcriptional regulator</fullName>
    </submittedName>
</protein>
<dbReference type="InterPro" id="IPR016032">
    <property type="entry name" value="Sig_transdc_resp-reg_C-effctor"/>
</dbReference>
<keyword evidence="2" id="KW-0238">DNA-binding</keyword>
<gene>
    <name evidence="5" type="primary">malT_2</name>
    <name evidence="5" type="ORF">KDA_48080</name>
</gene>
<dbReference type="PRINTS" id="PR00038">
    <property type="entry name" value="HTHLUXR"/>
</dbReference>
<dbReference type="SUPFAM" id="SSF46894">
    <property type="entry name" value="C-terminal effector domain of the bipartite response regulators"/>
    <property type="match status" value="1"/>
</dbReference>
<evidence type="ECO:0000313" key="5">
    <source>
        <dbReference type="EMBL" id="GCE29324.1"/>
    </source>
</evidence>
<dbReference type="Gene3D" id="1.10.10.10">
    <property type="entry name" value="Winged helix-like DNA-binding domain superfamily/Winged helix DNA-binding domain"/>
    <property type="match status" value="1"/>
</dbReference>
<dbReference type="OrthoDB" id="51149at2"/>
<feature type="domain" description="HTH luxR-type" evidence="4">
    <location>
        <begin position="990"/>
        <end position="1055"/>
    </location>
</feature>
<proteinExistence type="predicted"/>
<dbReference type="InterPro" id="IPR059106">
    <property type="entry name" value="WHD_MalT"/>
</dbReference>
<dbReference type="Proteomes" id="UP000287171">
    <property type="component" value="Unassembled WGS sequence"/>
</dbReference>
<dbReference type="GO" id="GO:0003677">
    <property type="term" value="F:DNA binding"/>
    <property type="evidence" value="ECO:0007669"/>
    <property type="project" value="UniProtKB-KW"/>
</dbReference>
<evidence type="ECO:0000259" key="4">
    <source>
        <dbReference type="PROSITE" id="PS50043"/>
    </source>
</evidence>
<dbReference type="EMBL" id="BIFT01000002">
    <property type="protein sequence ID" value="GCE29324.1"/>
    <property type="molecule type" value="Genomic_DNA"/>
</dbReference>
<dbReference type="InterPro" id="IPR000792">
    <property type="entry name" value="Tscrpt_reg_LuxR_C"/>
</dbReference>
<dbReference type="Pfam" id="PF17874">
    <property type="entry name" value="TPR_MalT"/>
    <property type="match status" value="1"/>
</dbReference>
<dbReference type="SUPFAM" id="SSF52540">
    <property type="entry name" value="P-loop containing nucleoside triphosphate hydrolases"/>
    <property type="match status" value="1"/>
</dbReference>
<reference evidence="6" key="1">
    <citation type="submission" date="2018-12" db="EMBL/GenBank/DDBJ databases">
        <title>Tengunoibacter tsumagoiensis gen. nov., sp. nov., Dictyobacter kobayashii sp. nov., D. alpinus sp. nov., and D. joshuensis sp. nov. and description of Dictyobacteraceae fam. nov. within the order Ktedonobacterales isolated from Tengu-no-mugimeshi.</title>
        <authorList>
            <person name="Wang C.M."/>
            <person name="Zheng Y."/>
            <person name="Sakai Y."/>
            <person name="Toyoda A."/>
            <person name="Minakuchi Y."/>
            <person name="Abe K."/>
            <person name="Yokota A."/>
            <person name="Yabe S."/>
        </authorList>
    </citation>
    <scope>NUCLEOTIDE SEQUENCE [LARGE SCALE GENOMIC DNA]</scope>
    <source>
        <strain evidence="6">Uno16</strain>
    </source>
</reference>
<dbReference type="PANTHER" id="PTHR44688:SF25">
    <property type="entry name" value="HTH LUXR-TYPE DOMAIN-CONTAINING PROTEIN"/>
    <property type="match status" value="1"/>
</dbReference>
<evidence type="ECO:0000256" key="1">
    <source>
        <dbReference type="ARBA" id="ARBA00023015"/>
    </source>
</evidence>
<dbReference type="Gene3D" id="1.25.40.10">
    <property type="entry name" value="Tetratricopeptide repeat domain"/>
    <property type="match status" value="1"/>
</dbReference>
<dbReference type="SMART" id="SM00421">
    <property type="entry name" value="HTH_LUXR"/>
    <property type="match status" value="1"/>
</dbReference>
<dbReference type="PROSITE" id="PS00622">
    <property type="entry name" value="HTH_LUXR_1"/>
    <property type="match status" value="1"/>
</dbReference>
<dbReference type="PANTHER" id="PTHR44688">
    <property type="entry name" value="DNA-BINDING TRANSCRIPTIONAL ACTIVATOR DEVR_DOSR"/>
    <property type="match status" value="1"/>
</dbReference>
<dbReference type="CDD" id="cd06170">
    <property type="entry name" value="LuxR_C_like"/>
    <property type="match status" value="1"/>
</dbReference>
<evidence type="ECO:0000256" key="2">
    <source>
        <dbReference type="ARBA" id="ARBA00023125"/>
    </source>
</evidence>
<dbReference type="PROSITE" id="PS50043">
    <property type="entry name" value="HTH_LUXR_2"/>
    <property type="match status" value="1"/>
</dbReference>
<dbReference type="InterPro" id="IPR036388">
    <property type="entry name" value="WH-like_DNA-bd_sf"/>
</dbReference>
<dbReference type="GO" id="GO:0006355">
    <property type="term" value="P:regulation of DNA-templated transcription"/>
    <property type="evidence" value="ECO:0007669"/>
    <property type="project" value="InterPro"/>
</dbReference>
<evidence type="ECO:0000313" key="6">
    <source>
        <dbReference type="Proteomes" id="UP000287171"/>
    </source>
</evidence>
<dbReference type="Pfam" id="PF00196">
    <property type="entry name" value="GerE"/>
    <property type="match status" value="1"/>
</dbReference>
<dbReference type="AlphaFoldDB" id="A0A402BDA6"/>
<keyword evidence="3" id="KW-0804">Transcription</keyword>
<name>A0A402BDA6_9CHLR</name>
<keyword evidence="1" id="KW-0805">Transcription regulation</keyword>
<organism evidence="5 6">
    <name type="scientific">Dictyobacter alpinus</name>
    <dbReference type="NCBI Taxonomy" id="2014873"/>
    <lineage>
        <taxon>Bacteria</taxon>
        <taxon>Bacillati</taxon>
        <taxon>Chloroflexota</taxon>
        <taxon>Ktedonobacteria</taxon>
        <taxon>Ktedonobacterales</taxon>
        <taxon>Dictyobacteraceae</taxon>
        <taxon>Dictyobacter</taxon>
    </lineage>
</organism>
<evidence type="ECO:0000256" key="3">
    <source>
        <dbReference type="ARBA" id="ARBA00023163"/>
    </source>
</evidence>
<accession>A0A402BDA6</accession>
<dbReference type="Pfam" id="PF25873">
    <property type="entry name" value="WHD_MalT"/>
    <property type="match status" value="1"/>
</dbReference>
<dbReference type="RefSeq" id="WP_126629612.1">
    <property type="nucleotide sequence ID" value="NZ_BIFT01000002.1"/>
</dbReference>
<dbReference type="InterPro" id="IPR011990">
    <property type="entry name" value="TPR-like_helical_dom_sf"/>
</dbReference>
<sequence length="1057" mass="117651">MPKAAPYHLTWHVEHENYELYDQRESPILTITPGEPGWFTWLDTIASFAFRGRQGHLTVRKESRQWGHGYWYAYSRVGHKLMKRYLGRTADLTLIHLEEMAAQLSGDVTFSPDDVSDETLSDEREQNLWATDMSVDGSPMQAVKTKANRLLPSALPTQPALLFSTRLQVPRPRVQLVSRTRLVEQLQQGRERGLTLISAPAGFGKTTLLAQWLSDHKHLPPMSVAWLSLETQDNDSTCFLFSLIAALQTVNRRLGANALALLHTGEPLSPETVMTLLVNDLTHYAREDITLVLDDYHVIEAPSIHRALATLVEHLPTRLHLILATRSDPPLPLSRLRAHGHILEVRAAALRFSLEESSSFLQSTMDLSLSEESITALQNRTEGWIAGLQLAALALAGHPDPSAFLSAFNGSHRFVLDYLSEEVLLRQPASIQSFLLHTAILERLSAPLCDAVTGEPASQAILETLERANLFVVSLDEKREWYRYHHLFAEALTNRLKLAMPNMVPELHRRASIWYEEHAFVIEAVHHALAAHDDERMAGLLERDAIAIELNGQYQTVLNWMRRLPEEMVRARPMLSLIRAIGLIFDRQFEQAEACLRDAEVSQSFDHSDEHVQMILGGIAYCRTELSSLSSNDLAGSLTMAHRALSLLPQTQGTAPLRAGALMYVARAYQLSGDVTSANEQSVLTAMALVPTIGHLGRLRITHQLARLRGLQGRLSEALAIYEQLLPVAEEFRTSGASAFYYLNWSHLLREHNQLEAAERILAKGMEAMRMGIFLEPITALLGYTTQARLQQARGALNQARATIEELVQLTEHDCFPFPLKALATAVRAQLLLAQSDRERAVAWANASGLSTEDEVSYPREMEYLILARIRIEEGRNNPTGPLLGNVLRLLSRLLEDAEAKARMGSVLEILILKALALHARRDQSGALTTLGRALAQAAGEGYIRLFIDEGTPLLTLLRQAQARGIAPDYVATLLSSFGATALDSQPPYLGELAEPLTRREREVLQLLASGASNSEIARRLVVSLGTVKKYVSNITGKLGVQNRTQAVIRAQTLHLL</sequence>